<evidence type="ECO:0000313" key="33">
    <source>
        <dbReference type="VGNC" id="VGNC:15947"/>
    </source>
</evidence>
<evidence type="ECO:0000256" key="6">
    <source>
        <dbReference type="ARBA" id="ARBA00017023"/>
    </source>
</evidence>
<dbReference type="InterPro" id="IPR002035">
    <property type="entry name" value="VWF_A"/>
</dbReference>
<evidence type="ECO:0000256" key="7">
    <source>
        <dbReference type="ARBA" id="ARBA00022525"/>
    </source>
</evidence>
<keyword evidence="18 25" id="KW-1015">Disulfide bond</keyword>
<comment type="subunit">
    <text evidence="23">Serine protease component of the C3 convertase, also named C4bC2b, composed of the serine protease complement C2b and complement C4b. Serine protease component of the C5 convertase, also named C4bC2bC3b, composed of the serine protease complement C2b, complement C3b, as well as complement C4b.</text>
</comment>
<dbReference type="GeneTree" id="ENSGT00940000162934"/>
<evidence type="ECO:0000256" key="24">
    <source>
        <dbReference type="PIRSR" id="PIRSR001154-1"/>
    </source>
</evidence>
<dbReference type="SUPFAM" id="SSF50494">
    <property type="entry name" value="Trypsin-like serine proteases"/>
    <property type="match status" value="1"/>
</dbReference>
<keyword evidence="19" id="KW-0325">Glycoprotein</keyword>
<dbReference type="GO" id="GO:2000427">
    <property type="term" value="P:positive regulation of apoptotic cell clearance"/>
    <property type="evidence" value="ECO:0007669"/>
    <property type="project" value="Ensembl"/>
</dbReference>
<evidence type="ECO:0000256" key="8">
    <source>
        <dbReference type="ARBA" id="ARBA00022588"/>
    </source>
</evidence>
<keyword evidence="32" id="KW-1185">Reference proteome</keyword>
<dbReference type="Pfam" id="PF00089">
    <property type="entry name" value="Trypsin"/>
    <property type="match status" value="1"/>
</dbReference>
<dbReference type="Bgee" id="ENSECAG00000004709">
    <property type="expression patterns" value="Expressed in liver and 20 other cell types or tissues"/>
</dbReference>
<dbReference type="GO" id="GO:0009986">
    <property type="term" value="C:cell surface"/>
    <property type="evidence" value="ECO:0007669"/>
    <property type="project" value="UniProtKB-SubCell"/>
</dbReference>
<feature type="disulfide bond" evidence="25">
    <location>
        <begin position="45"/>
        <end position="72"/>
    </location>
</feature>
<evidence type="ECO:0000256" key="14">
    <source>
        <dbReference type="ARBA" id="ARBA00022801"/>
    </source>
</evidence>
<evidence type="ECO:0000256" key="26">
    <source>
        <dbReference type="RuleBase" id="RU363034"/>
    </source>
</evidence>
<dbReference type="SMART" id="SM00020">
    <property type="entry name" value="Tryp_SPc"/>
    <property type="match status" value="1"/>
</dbReference>
<evidence type="ECO:0000256" key="21">
    <source>
        <dbReference type="ARBA" id="ARBA00093302"/>
    </source>
</evidence>
<feature type="domain" description="VWFA" evidence="28">
    <location>
        <begin position="122"/>
        <end position="320"/>
    </location>
</feature>
<dbReference type="Gene3D" id="3.40.50.410">
    <property type="entry name" value="von Willebrand factor, type A domain"/>
    <property type="match status" value="1"/>
</dbReference>
<evidence type="ECO:0000256" key="16">
    <source>
        <dbReference type="ARBA" id="ARBA00022859"/>
    </source>
</evidence>
<evidence type="ECO:0000259" key="30">
    <source>
        <dbReference type="PROSITE" id="PS50923"/>
    </source>
</evidence>
<dbReference type="Ensembl" id="ENSECAT00000048129.3">
    <property type="protein sequence ID" value="ENSECAP00000046412.3"/>
    <property type="gene ID" value="ENSECAG00000004709.4"/>
</dbReference>
<keyword evidence="10 26" id="KW-0645">Protease</keyword>
<evidence type="ECO:0000256" key="18">
    <source>
        <dbReference type="ARBA" id="ARBA00023157"/>
    </source>
</evidence>
<evidence type="ECO:0000256" key="13">
    <source>
        <dbReference type="ARBA" id="ARBA00022737"/>
    </source>
</evidence>
<dbReference type="Pfam" id="PF00084">
    <property type="entry name" value="Sushi"/>
    <property type="match status" value="1"/>
</dbReference>
<dbReference type="GO" id="GO:0006956">
    <property type="term" value="P:complement activation"/>
    <property type="evidence" value="ECO:0000318"/>
    <property type="project" value="GO_Central"/>
</dbReference>
<dbReference type="GO" id="GO:0006958">
    <property type="term" value="P:complement activation, classical pathway"/>
    <property type="evidence" value="ECO:0007669"/>
    <property type="project" value="UniProtKB-KW"/>
</dbReference>
<dbReference type="FunFam" id="2.40.10.10:FF:000046">
    <property type="entry name" value="Complement factor b,-like"/>
    <property type="match status" value="1"/>
</dbReference>
<keyword evidence="16" id="KW-0391">Immunity</keyword>
<comment type="subcellular location">
    <subcellularLocation>
        <location evidence="4">Cell surface</location>
    </subcellularLocation>
    <subcellularLocation>
        <location evidence="5">Secreted</location>
    </subcellularLocation>
</comment>
<comment type="cofactor">
    <cofactor evidence="3">
        <name>Mg(2+)</name>
        <dbReference type="ChEBI" id="CHEBI:18420"/>
    </cofactor>
</comment>
<keyword evidence="8" id="KW-0399">Innate immunity</keyword>
<dbReference type="PROSITE" id="PS50234">
    <property type="entry name" value="VWFA"/>
    <property type="match status" value="1"/>
</dbReference>
<dbReference type="InterPro" id="IPR043504">
    <property type="entry name" value="Peptidase_S1_PA_chymotrypsin"/>
</dbReference>
<dbReference type="PROSITE" id="PS00134">
    <property type="entry name" value="TRYPSIN_HIS"/>
    <property type="match status" value="1"/>
</dbReference>
<dbReference type="CDD" id="cd00190">
    <property type="entry name" value="Tryp_SPc"/>
    <property type="match status" value="1"/>
</dbReference>
<evidence type="ECO:0000256" key="3">
    <source>
        <dbReference type="ARBA" id="ARBA00001946"/>
    </source>
</evidence>
<evidence type="ECO:0000256" key="11">
    <source>
        <dbReference type="ARBA" id="ARBA00022723"/>
    </source>
</evidence>
<dbReference type="AlphaFoldDB" id="A0A3Q2IDE0"/>
<dbReference type="SUPFAM" id="SSF53300">
    <property type="entry name" value="vWA-like"/>
    <property type="match status" value="1"/>
</dbReference>
<dbReference type="GO" id="GO:0046872">
    <property type="term" value="F:metal ion binding"/>
    <property type="evidence" value="ECO:0007669"/>
    <property type="project" value="UniProtKB-KW"/>
</dbReference>
<dbReference type="SMART" id="SM00032">
    <property type="entry name" value="CCP"/>
    <property type="match status" value="1"/>
</dbReference>
<feature type="active site" description="Charge relay system" evidence="24">
    <location>
        <position position="429"/>
    </location>
</feature>
<dbReference type="SUPFAM" id="SSF57535">
    <property type="entry name" value="Complement control module/SCR domain"/>
    <property type="match status" value="1"/>
</dbReference>
<dbReference type="PANTHER" id="PTHR46393">
    <property type="entry name" value="SUSHI DOMAIN-CONTAINING PROTEIN"/>
    <property type="match status" value="1"/>
</dbReference>
<dbReference type="GO" id="GO:0106139">
    <property type="term" value="C:symbiont cell surface"/>
    <property type="evidence" value="ECO:0007669"/>
    <property type="project" value="Ensembl"/>
</dbReference>
<keyword evidence="17" id="KW-0180">Complement pathway</keyword>
<evidence type="ECO:0000313" key="32">
    <source>
        <dbReference type="Proteomes" id="UP000002281"/>
    </source>
</evidence>
<reference evidence="31 32" key="1">
    <citation type="journal article" date="2009" name="Science">
        <title>Genome sequence, comparative analysis, and population genetics of the domestic horse.</title>
        <authorList>
            <consortium name="Broad Institute Genome Sequencing Platform"/>
            <consortium name="Broad Institute Whole Genome Assembly Team"/>
            <person name="Wade C.M."/>
            <person name="Giulotto E."/>
            <person name="Sigurdsson S."/>
            <person name="Zoli M."/>
            <person name="Gnerre S."/>
            <person name="Imsland F."/>
            <person name="Lear T.L."/>
            <person name="Adelson D.L."/>
            <person name="Bailey E."/>
            <person name="Bellone R.R."/>
            <person name="Bloecker H."/>
            <person name="Distl O."/>
            <person name="Edgar R.C."/>
            <person name="Garber M."/>
            <person name="Leeb T."/>
            <person name="Mauceli E."/>
            <person name="MacLeod J.N."/>
            <person name="Penedo M.C.T."/>
            <person name="Raison J.M."/>
            <person name="Sharpe T."/>
            <person name="Vogel J."/>
            <person name="Andersson L."/>
            <person name="Antczak D.F."/>
            <person name="Biagi T."/>
            <person name="Binns M.M."/>
            <person name="Chowdhary B.P."/>
            <person name="Coleman S.J."/>
            <person name="Della Valle G."/>
            <person name="Fryc S."/>
            <person name="Guerin G."/>
            <person name="Hasegawa T."/>
            <person name="Hill E.W."/>
            <person name="Jurka J."/>
            <person name="Kiialainen A."/>
            <person name="Lindgren G."/>
            <person name="Liu J."/>
            <person name="Magnani E."/>
            <person name="Mickelson J.R."/>
            <person name="Murray J."/>
            <person name="Nergadze S.G."/>
            <person name="Onofrio R."/>
            <person name="Pedroni S."/>
            <person name="Piras M.F."/>
            <person name="Raudsepp T."/>
            <person name="Rocchi M."/>
            <person name="Roeed K.H."/>
            <person name="Ryder O.A."/>
            <person name="Searle S."/>
            <person name="Skow L."/>
            <person name="Swinburne J.E."/>
            <person name="Syvaenen A.C."/>
            <person name="Tozaki T."/>
            <person name="Valberg S.J."/>
            <person name="Vaudin M."/>
            <person name="White J.R."/>
            <person name="Zody M.C."/>
            <person name="Lander E.S."/>
            <person name="Lindblad-Toh K."/>
        </authorList>
    </citation>
    <scope>NUCLEOTIDE SEQUENCE [LARGE SCALE GENOMIC DNA]</scope>
    <source>
        <strain evidence="31 32">Thoroughbred</strain>
    </source>
</reference>
<comment type="caution">
    <text evidence="25">Lacks conserved residue(s) required for the propagation of feature annotation.</text>
</comment>
<evidence type="ECO:0000256" key="17">
    <source>
        <dbReference type="ARBA" id="ARBA00022875"/>
    </source>
</evidence>
<comment type="cofactor">
    <cofactor evidence="2">
        <name>Mn(2+)</name>
        <dbReference type="ChEBI" id="CHEBI:29035"/>
    </cofactor>
</comment>
<evidence type="ECO:0000259" key="28">
    <source>
        <dbReference type="PROSITE" id="PS50234"/>
    </source>
</evidence>
<proteinExistence type="predicted"/>
<dbReference type="FunFam" id="3.40.50.410:FF:000065">
    <property type="entry name" value="Complement C2"/>
    <property type="match status" value="1"/>
</dbReference>
<evidence type="ECO:0000256" key="25">
    <source>
        <dbReference type="PROSITE-ProRule" id="PRU00302"/>
    </source>
</evidence>
<dbReference type="CDD" id="cd00033">
    <property type="entry name" value="CCP"/>
    <property type="match status" value="1"/>
</dbReference>
<feature type="domain" description="Peptidase S1" evidence="29">
    <location>
        <begin position="332"/>
        <end position="611"/>
    </location>
</feature>
<organism evidence="31 32">
    <name type="scientific">Equus caballus</name>
    <name type="common">Horse</name>
    <dbReference type="NCBI Taxonomy" id="9796"/>
    <lineage>
        <taxon>Eukaryota</taxon>
        <taxon>Metazoa</taxon>
        <taxon>Chordata</taxon>
        <taxon>Craniata</taxon>
        <taxon>Vertebrata</taxon>
        <taxon>Euteleostomi</taxon>
        <taxon>Mammalia</taxon>
        <taxon>Eutheria</taxon>
        <taxon>Laurasiatheria</taxon>
        <taxon>Perissodactyla</taxon>
        <taxon>Equidae</taxon>
        <taxon>Equus</taxon>
    </lineage>
</organism>
<dbReference type="Proteomes" id="UP000002281">
    <property type="component" value="Chromosome 20"/>
</dbReference>
<evidence type="ECO:0000256" key="2">
    <source>
        <dbReference type="ARBA" id="ARBA00001936"/>
    </source>
</evidence>
<dbReference type="GO" id="GO:0004252">
    <property type="term" value="F:serine-type endopeptidase activity"/>
    <property type="evidence" value="ECO:0007669"/>
    <property type="project" value="UniProtKB-EC"/>
</dbReference>
<evidence type="ECO:0000256" key="27">
    <source>
        <dbReference type="SAM" id="SignalP"/>
    </source>
</evidence>
<feature type="active site" description="Charge relay system" evidence="24">
    <location>
        <position position="547"/>
    </location>
</feature>
<keyword evidence="13" id="KW-0677">Repeat</keyword>
<sequence>MDPLMAFLSLLALYPAGYCPNPGISVGVVRTGSRFDLGDKVRYRCSSNLVLTGSSERECQDDGVWSGTEPICRQPYSYDFPEDVAPALGTSLSHLLGATNPTQKKKENVGRKIQIQRSGHLNLYLLLDASQSVSEKDFGIFKNSAILMVDRIFSFEINVSVAIITFASRPRIVMSVLHHNSRDVMEVINSLDNIHYKDHENGTGTNTYEALNSVYIMMNNQMQRLGMNTVAWQEIRHAVILLTDGKSNMGGSPKLAVDNIKELLNIKQKRNDYLDIYAIGVGNLDVDWRELNELGSKKDGERHAFILKDAEALSQVFEHMLDVSQLTDTICGVGNMSANASAQERTPWHVTIKPKSQETCRGALISDQWVLTAAHCFRQAENHTLWRVSVGDPNAQWGKDFQIEKAVISSGFDVFAKKNQGIPEFYGDDIALVKLAKKVKMSTHARPICLPCTVGANLALRRPPGSTCQNHEHELLNQQSIPAHFVALNGSKLNINLKTGTEWTSCINAVSQDKTTFPNLTDVREVVTDQFLCSGTGKDDNPCKGESGGAVFLERRFRFFQVGLVSWGLYNPCGRDDKKSRKRAPTGRVPPPRDFHINLFRLQPWLRQHLEGVLNFLPL</sequence>
<dbReference type="GO" id="GO:0009617">
    <property type="term" value="P:response to bacterium"/>
    <property type="evidence" value="ECO:0000318"/>
    <property type="project" value="GO_Central"/>
</dbReference>
<dbReference type="GO" id="GO:0006508">
    <property type="term" value="P:proteolysis"/>
    <property type="evidence" value="ECO:0007669"/>
    <property type="project" value="UniProtKB-KW"/>
</dbReference>
<dbReference type="PROSITE" id="PS50923">
    <property type="entry name" value="SUSHI"/>
    <property type="match status" value="1"/>
</dbReference>
<evidence type="ECO:0000256" key="19">
    <source>
        <dbReference type="ARBA" id="ARBA00023180"/>
    </source>
</evidence>
<dbReference type="Pfam" id="PF00092">
    <property type="entry name" value="VWA"/>
    <property type="match status" value="1"/>
</dbReference>
<keyword evidence="7" id="KW-0964">Secreted</keyword>
<dbReference type="InterPro" id="IPR009003">
    <property type="entry name" value="Peptidase_S1_PA"/>
</dbReference>
<evidence type="ECO:0000256" key="22">
    <source>
        <dbReference type="ARBA" id="ARBA00093306"/>
    </source>
</evidence>
<dbReference type="InterPro" id="IPR018114">
    <property type="entry name" value="TRYPSIN_HIS"/>
</dbReference>
<name>A0A3Q2IDE0_HORSE</name>
<comment type="catalytic activity">
    <reaction evidence="1">
        <text>Selective cleavage of Arg-|-Ser bond in complement component C3 alpha-chain to form C3a and C3b, and Arg-|-Xaa bond in complement component C5 alpha-chain to form C5a and C5b.</text>
        <dbReference type="EC" id="3.4.21.43"/>
    </reaction>
</comment>
<feature type="active site" description="Charge relay system" evidence="24">
    <location>
        <position position="375"/>
    </location>
</feature>
<dbReference type="InterPro" id="IPR000436">
    <property type="entry name" value="Sushi_SCR_CCP_dom"/>
</dbReference>
<dbReference type="FunFam" id="2.40.10.10:FF:000051">
    <property type="entry name" value="complement C2 isoform X1"/>
    <property type="match status" value="1"/>
</dbReference>
<comment type="function">
    <text evidence="22">Catalytic component of the complement C3 and C5 convertase complexes. Following complement activation, recruited to the surface of pathogens by complement C4b opsonin to form the C3 convertase, or C3b and C4b opsonins to form the C5 convertase. As part of the C3 convertase, cleaves and activate C3 into C3a anaphylatoxin and C3b opsonin, the next components of the complement pathways. As part of the C5 convertase, cleaves and activate C5 into C5a anaphylatoxin and C5b component of the membrane attack complex.</text>
</comment>
<dbReference type="SMART" id="SM00327">
    <property type="entry name" value="VWA"/>
    <property type="match status" value="1"/>
</dbReference>
<evidence type="ECO:0000313" key="31">
    <source>
        <dbReference type="Ensembl" id="ENSECAP00000046412.3"/>
    </source>
</evidence>
<evidence type="ECO:0000256" key="9">
    <source>
        <dbReference type="ARBA" id="ARBA00022659"/>
    </source>
</evidence>
<dbReference type="PROSITE" id="PS00135">
    <property type="entry name" value="TRYPSIN_SER"/>
    <property type="match status" value="1"/>
</dbReference>
<dbReference type="Gene3D" id="2.40.10.10">
    <property type="entry name" value="Trypsin-like serine proteases"/>
    <property type="match status" value="2"/>
</dbReference>
<evidence type="ECO:0000256" key="20">
    <source>
        <dbReference type="ARBA" id="ARBA00029636"/>
    </source>
</evidence>
<dbReference type="GO" id="GO:0160257">
    <property type="term" value="P:complement activation, GZMK pathway"/>
    <property type="evidence" value="ECO:0007669"/>
    <property type="project" value="Ensembl"/>
</dbReference>
<protein>
    <recommendedName>
        <fullName evidence="6">Complement C2</fullName>
    </recommendedName>
    <alternativeName>
        <fullName evidence="20">C3/C5 convertase</fullName>
    </alternativeName>
</protein>
<dbReference type="InterPro" id="IPR001254">
    <property type="entry name" value="Trypsin_dom"/>
</dbReference>
<reference evidence="31" key="3">
    <citation type="submission" date="2025-09" db="UniProtKB">
        <authorList>
            <consortium name="Ensembl"/>
        </authorList>
    </citation>
    <scope>IDENTIFICATION</scope>
    <source>
        <strain evidence="31">Thoroughbred</strain>
    </source>
</reference>
<feature type="domain" description="Sushi" evidence="30">
    <location>
        <begin position="17"/>
        <end position="74"/>
    </location>
</feature>
<evidence type="ECO:0000256" key="12">
    <source>
        <dbReference type="ARBA" id="ARBA00022729"/>
    </source>
</evidence>
<dbReference type="PROSITE" id="PS50240">
    <property type="entry name" value="TRYPSIN_DOM"/>
    <property type="match status" value="1"/>
</dbReference>
<keyword evidence="15 26" id="KW-0720">Serine protease</keyword>
<dbReference type="InterPro" id="IPR036465">
    <property type="entry name" value="vWFA_dom_sf"/>
</dbReference>
<feature type="signal peptide" evidence="27">
    <location>
        <begin position="1"/>
        <end position="19"/>
    </location>
</feature>
<reference evidence="31" key="2">
    <citation type="submission" date="2025-08" db="UniProtKB">
        <authorList>
            <consortium name="Ensembl"/>
        </authorList>
    </citation>
    <scope>IDENTIFICATION</scope>
    <source>
        <strain evidence="31">Thoroughbred</strain>
    </source>
</reference>
<keyword evidence="11" id="KW-0479">Metal-binding</keyword>
<dbReference type="InterPro" id="IPR011360">
    <property type="entry name" value="Compl_C2_B"/>
</dbReference>
<keyword evidence="12 27" id="KW-0732">Signal</keyword>
<keyword evidence="9 25" id="KW-0768">Sushi</keyword>
<evidence type="ECO:0000256" key="10">
    <source>
        <dbReference type="ARBA" id="ARBA00022670"/>
    </source>
</evidence>
<evidence type="ECO:0000259" key="29">
    <source>
        <dbReference type="PROSITE" id="PS50240"/>
    </source>
</evidence>
<evidence type="ECO:0000256" key="1">
    <source>
        <dbReference type="ARBA" id="ARBA00000095"/>
    </source>
</evidence>
<dbReference type="Gene3D" id="2.10.70.10">
    <property type="entry name" value="Complement Module, domain 1"/>
    <property type="match status" value="1"/>
</dbReference>
<dbReference type="InterPro" id="IPR033116">
    <property type="entry name" value="TRYPSIN_SER"/>
</dbReference>
<evidence type="ECO:0000256" key="15">
    <source>
        <dbReference type="ARBA" id="ARBA00022825"/>
    </source>
</evidence>
<feature type="chain" id="PRO_5040283914" description="Complement C2" evidence="27">
    <location>
        <begin position="20"/>
        <end position="619"/>
    </location>
</feature>
<gene>
    <name evidence="31 33" type="primary">C2</name>
</gene>
<evidence type="ECO:0000256" key="5">
    <source>
        <dbReference type="ARBA" id="ARBA00004613"/>
    </source>
</evidence>
<dbReference type="VGNC" id="VGNC:15947">
    <property type="gene designation" value="C2"/>
</dbReference>
<dbReference type="PIRSF" id="PIRSF001154">
    <property type="entry name" value="Compl_C2_B"/>
    <property type="match status" value="1"/>
</dbReference>
<dbReference type="GO" id="GO:0005576">
    <property type="term" value="C:extracellular region"/>
    <property type="evidence" value="ECO:0007669"/>
    <property type="project" value="UniProtKB-SubCell"/>
</dbReference>
<dbReference type="FunFam" id="2.10.70.10:FF:000019">
    <property type="entry name" value="Complement factor b,-like"/>
    <property type="match status" value="1"/>
</dbReference>
<dbReference type="PRINTS" id="PR00722">
    <property type="entry name" value="CHYMOTRYPSIN"/>
</dbReference>
<dbReference type="InterPro" id="IPR001314">
    <property type="entry name" value="Peptidase_S1A"/>
</dbReference>
<comment type="function">
    <text evidence="21">Precursor of the catalytic component of the C3 and C5 convertase complexes, which are part of the complement pathway, a cascade of proteins that leads to phagocytosis and breakdown of pathogens and signaling that strengthens the adaptive immune system. Component C2 is part of the classical, lectin and GZMK complement systems.</text>
</comment>
<evidence type="ECO:0000256" key="23">
    <source>
        <dbReference type="ARBA" id="ARBA00093544"/>
    </source>
</evidence>
<evidence type="ECO:0000256" key="4">
    <source>
        <dbReference type="ARBA" id="ARBA00004241"/>
    </source>
</evidence>
<dbReference type="InterPro" id="IPR035976">
    <property type="entry name" value="Sushi/SCR/CCP_sf"/>
</dbReference>
<accession>A0A3Q2IDE0</accession>
<keyword evidence="14 26" id="KW-0378">Hydrolase</keyword>
<dbReference type="PANTHER" id="PTHR46393:SF2">
    <property type="entry name" value="COMPLEMENT C2"/>
    <property type="match status" value="1"/>
</dbReference>